<protein>
    <submittedName>
        <fullName evidence="10">Lactate utilization protein</fullName>
    </submittedName>
</protein>
<sequence>MNTAASATAPRPPASTSHEAPLTFVDPRRFKANTAEAVDDAHLRASFRSAMDFLQTKRAAHFGTANIEGSGRDTPANGQAVDAFEALRGVGEAIRQYSLSHLPALLEQLEQRLTERGVRVHWAQTPEEANAIFLAIARRHQAGGMVKGKSMVSEEIELNHRMAEHGVHCLESDMGEYIVQLAGERPSHIIMPAIHKTKQQIAQLFAEQIPDTPYTEDVDALIAIGRRVLRHEFRDAKIGVSGVNFLVAETGTLALVENEGNGRMCTTVPDVHIAITGIEKVVERLEHVLPLYALLTRSATGQAVTTYLNLISGPRRPGELDGPQEMHLILLDNGRSQAYRDADFRPTLQCIRCGACMNHCPVYARIGGLAYGTTYPGPIGSIISPHLLGLEPTQDLPTASSLCGACGEVCPVGIPIPELLMQLRHAAKHAAPPGQTPLAGQAAATDWKEAAAWKAWAGVYANPTLYRGFLGMARRLRALTPPWQAGWTEHRTPLKPAAQSLRARLKGMDLG</sequence>
<dbReference type="RefSeq" id="WP_163457193.1">
    <property type="nucleotide sequence ID" value="NZ_JAAGOH010000008.1"/>
</dbReference>
<keyword evidence="11" id="KW-1185">Reference proteome</keyword>
<dbReference type="InterPro" id="IPR024185">
    <property type="entry name" value="FTHF_cligase-like_sf"/>
</dbReference>
<dbReference type="Pfam" id="PF13183">
    <property type="entry name" value="Fer4_8"/>
    <property type="match status" value="1"/>
</dbReference>
<gene>
    <name evidence="10" type="ORF">G3A44_09105</name>
</gene>
<evidence type="ECO:0000256" key="1">
    <source>
        <dbReference type="ARBA" id="ARBA00022448"/>
    </source>
</evidence>
<dbReference type="Pfam" id="PF02589">
    <property type="entry name" value="LUD_dom"/>
    <property type="match status" value="1"/>
</dbReference>
<dbReference type="PROSITE" id="PS00198">
    <property type="entry name" value="4FE4S_FER_1"/>
    <property type="match status" value="1"/>
</dbReference>
<dbReference type="Gene3D" id="1.10.1060.10">
    <property type="entry name" value="Alpha-helical ferredoxin"/>
    <property type="match status" value="1"/>
</dbReference>
<keyword evidence="6" id="KW-0408">Iron</keyword>
<proteinExistence type="predicted"/>
<dbReference type="GO" id="GO:0046872">
    <property type="term" value="F:metal ion binding"/>
    <property type="evidence" value="ECO:0007669"/>
    <property type="project" value="UniProtKB-KW"/>
</dbReference>
<dbReference type="SUPFAM" id="SSF100950">
    <property type="entry name" value="NagB/RpiA/CoA transferase-like"/>
    <property type="match status" value="1"/>
</dbReference>
<keyword evidence="7" id="KW-0411">Iron-sulfur</keyword>
<dbReference type="PROSITE" id="PS51379">
    <property type="entry name" value="4FE4S_FER_2"/>
    <property type="match status" value="1"/>
</dbReference>
<evidence type="ECO:0000256" key="2">
    <source>
        <dbReference type="ARBA" id="ARBA00022485"/>
    </source>
</evidence>
<evidence type="ECO:0000256" key="8">
    <source>
        <dbReference type="SAM" id="MobiDB-lite"/>
    </source>
</evidence>
<reference evidence="10 11" key="1">
    <citation type="submission" date="2020-02" db="EMBL/GenBank/DDBJ databases">
        <title>Ideonella bacterium strain TBM-1.</title>
        <authorList>
            <person name="Chen W.-M."/>
        </authorList>
    </citation>
    <scope>NUCLEOTIDE SEQUENCE [LARGE SCALE GENOMIC DNA]</scope>
    <source>
        <strain evidence="10 11">TBM-1</strain>
    </source>
</reference>
<evidence type="ECO:0000256" key="6">
    <source>
        <dbReference type="ARBA" id="ARBA00023004"/>
    </source>
</evidence>
<feature type="domain" description="4Fe-4S ferredoxin-type" evidence="9">
    <location>
        <begin position="340"/>
        <end position="364"/>
    </location>
</feature>
<evidence type="ECO:0000313" key="11">
    <source>
        <dbReference type="Proteomes" id="UP000484255"/>
    </source>
</evidence>
<dbReference type="InterPro" id="IPR009051">
    <property type="entry name" value="Helical_ferredxn"/>
</dbReference>
<comment type="caution">
    <text evidence="10">The sequence shown here is derived from an EMBL/GenBank/DDBJ whole genome shotgun (WGS) entry which is preliminary data.</text>
</comment>
<evidence type="ECO:0000256" key="5">
    <source>
        <dbReference type="ARBA" id="ARBA00022982"/>
    </source>
</evidence>
<organism evidence="10 11">
    <name type="scientific">Ideonella livida</name>
    <dbReference type="NCBI Taxonomy" id="2707176"/>
    <lineage>
        <taxon>Bacteria</taxon>
        <taxon>Pseudomonadati</taxon>
        <taxon>Pseudomonadota</taxon>
        <taxon>Betaproteobacteria</taxon>
        <taxon>Burkholderiales</taxon>
        <taxon>Sphaerotilaceae</taxon>
        <taxon>Ideonella</taxon>
    </lineage>
</organism>
<dbReference type="InterPro" id="IPR024569">
    <property type="entry name" value="LutB_C"/>
</dbReference>
<dbReference type="InterPro" id="IPR004452">
    <property type="entry name" value="LutB/LldF"/>
</dbReference>
<evidence type="ECO:0000259" key="9">
    <source>
        <dbReference type="PROSITE" id="PS51379"/>
    </source>
</evidence>
<keyword evidence="5" id="KW-0249">Electron transport</keyword>
<dbReference type="InterPro" id="IPR017900">
    <property type="entry name" value="4Fe4S_Fe_S_CS"/>
</dbReference>
<dbReference type="InterPro" id="IPR003741">
    <property type="entry name" value="LUD_dom"/>
</dbReference>
<keyword evidence="2" id="KW-0004">4Fe-4S</keyword>
<dbReference type="SUPFAM" id="SSF46548">
    <property type="entry name" value="alpha-helical ferredoxin"/>
    <property type="match status" value="1"/>
</dbReference>
<keyword evidence="3" id="KW-0479">Metal-binding</keyword>
<dbReference type="Pfam" id="PF11870">
    <property type="entry name" value="LutB_C"/>
    <property type="match status" value="1"/>
</dbReference>
<dbReference type="GO" id="GO:0006089">
    <property type="term" value="P:lactate metabolic process"/>
    <property type="evidence" value="ECO:0007669"/>
    <property type="project" value="InterPro"/>
</dbReference>
<dbReference type="InterPro" id="IPR017896">
    <property type="entry name" value="4Fe4S_Fe-S-bd"/>
</dbReference>
<evidence type="ECO:0000313" key="10">
    <source>
        <dbReference type="EMBL" id="NDY91347.1"/>
    </source>
</evidence>
<feature type="region of interest" description="Disordered" evidence="8">
    <location>
        <begin position="1"/>
        <end position="20"/>
    </location>
</feature>
<dbReference type="GO" id="GO:0051539">
    <property type="term" value="F:4 iron, 4 sulfur cluster binding"/>
    <property type="evidence" value="ECO:0007669"/>
    <property type="project" value="UniProtKB-KW"/>
</dbReference>
<dbReference type="PANTHER" id="PTHR47153:SF2">
    <property type="entry name" value="LACTATE UTILIZATION PROTEIN B"/>
    <property type="match status" value="1"/>
</dbReference>
<evidence type="ECO:0000256" key="3">
    <source>
        <dbReference type="ARBA" id="ARBA00022723"/>
    </source>
</evidence>
<dbReference type="Gene3D" id="3.40.50.10420">
    <property type="entry name" value="NagB/RpiA/CoA transferase-like"/>
    <property type="match status" value="1"/>
</dbReference>
<keyword evidence="4" id="KW-0677">Repeat</keyword>
<feature type="compositionally biased region" description="Low complexity" evidence="8">
    <location>
        <begin position="1"/>
        <end position="17"/>
    </location>
</feature>
<dbReference type="EMBL" id="JAAGOH010000008">
    <property type="protein sequence ID" value="NDY91347.1"/>
    <property type="molecule type" value="Genomic_DNA"/>
</dbReference>
<keyword evidence="1" id="KW-0813">Transport</keyword>
<dbReference type="Proteomes" id="UP000484255">
    <property type="component" value="Unassembled WGS sequence"/>
</dbReference>
<dbReference type="PANTHER" id="PTHR47153">
    <property type="entry name" value="LACTATE UTILIZATION PROTEIN B"/>
    <property type="match status" value="1"/>
</dbReference>
<dbReference type="InterPro" id="IPR037171">
    <property type="entry name" value="NagB/RpiA_transferase-like"/>
</dbReference>
<dbReference type="AlphaFoldDB" id="A0A7C9TL37"/>
<name>A0A7C9TL37_9BURK</name>
<accession>A0A7C9TL37</accession>
<evidence type="ECO:0000256" key="4">
    <source>
        <dbReference type="ARBA" id="ARBA00022737"/>
    </source>
</evidence>
<evidence type="ECO:0000256" key="7">
    <source>
        <dbReference type="ARBA" id="ARBA00023014"/>
    </source>
</evidence>